<reference evidence="2" key="2">
    <citation type="submission" date="2021-04" db="EMBL/GenBank/DDBJ databases">
        <authorList>
            <person name="Gilroy R."/>
        </authorList>
    </citation>
    <scope>NUCLEOTIDE SEQUENCE</scope>
    <source>
        <strain evidence="2">CHK130-7132</strain>
    </source>
</reference>
<feature type="transmembrane region" description="Helical" evidence="1">
    <location>
        <begin position="306"/>
        <end position="328"/>
    </location>
</feature>
<accession>A0A9D2PZH1</accession>
<dbReference type="EMBL" id="DWWC01000219">
    <property type="protein sequence ID" value="HJC70102.1"/>
    <property type="molecule type" value="Genomic_DNA"/>
</dbReference>
<feature type="transmembrane region" description="Helical" evidence="1">
    <location>
        <begin position="200"/>
        <end position="224"/>
    </location>
</feature>
<feature type="transmembrane region" description="Helical" evidence="1">
    <location>
        <begin position="140"/>
        <end position="161"/>
    </location>
</feature>
<dbReference type="InterPro" id="IPR047928">
    <property type="entry name" value="Perm_prefix_1"/>
</dbReference>
<evidence type="ECO:0000256" key="1">
    <source>
        <dbReference type="SAM" id="Phobius"/>
    </source>
</evidence>
<feature type="transmembrane region" description="Helical" evidence="1">
    <location>
        <begin position="230"/>
        <end position="250"/>
    </location>
</feature>
<reference evidence="2" key="1">
    <citation type="journal article" date="2021" name="PeerJ">
        <title>Extensive microbial diversity within the chicken gut microbiome revealed by metagenomics and culture.</title>
        <authorList>
            <person name="Gilroy R."/>
            <person name="Ravi A."/>
            <person name="Getino M."/>
            <person name="Pursley I."/>
            <person name="Horton D.L."/>
            <person name="Alikhan N.F."/>
            <person name="Baker D."/>
            <person name="Gharbi K."/>
            <person name="Hall N."/>
            <person name="Watson M."/>
            <person name="Adriaenssens E.M."/>
            <person name="Foster-Nyarko E."/>
            <person name="Jarju S."/>
            <person name="Secka A."/>
            <person name="Antonio M."/>
            <person name="Oren A."/>
            <person name="Chaudhuri R.R."/>
            <person name="La Ragione R."/>
            <person name="Hildebrand F."/>
            <person name="Pallen M.J."/>
        </authorList>
    </citation>
    <scope>NUCLEOTIDE SEQUENCE</scope>
    <source>
        <strain evidence="2">CHK130-7132</strain>
    </source>
</reference>
<dbReference type="InterPro" id="IPR036259">
    <property type="entry name" value="MFS_trans_sf"/>
</dbReference>
<sequence>MNVIDSYLDTLFSPYPDTARLREARRELRAMMEDQQQGLLADGLTESQAVGRVIAEFGSLEEVAAELGIDAELGRSSTATAASTPSAPVLGTDRARAYVQAVRRTQWLLATAVPLFVLCAVPLLLLIAATPDAQGDPAGWAVASGIAAVLVLVTAGVLLLVARDALMKDFADIEEGEFTLTAEVRGHAQRVEREHRRTSTLSGAVAIGLWILCALPTLLFAFLVRANDLTVLYGVGLTLAMVALGLAVMIRGTWAESAAGTLLQERDEDSPEHSSSPGIRAIAAVYWPVVVAAYLAWSFLSGDWHLSWVLWPVAGVLYAGLSGLAVALRRDEDDPRPRARRA</sequence>
<name>A0A9D2PZH1_9MICO</name>
<evidence type="ECO:0000313" key="3">
    <source>
        <dbReference type="Proteomes" id="UP000823854"/>
    </source>
</evidence>
<proteinExistence type="predicted"/>
<comment type="caution">
    <text evidence="2">The sequence shown here is derived from an EMBL/GenBank/DDBJ whole genome shotgun (WGS) entry which is preliminary data.</text>
</comment>
<keyword evidence="1" id="KW-0812">Transmembrane</keyword>
<feature type="transmembrane region" description="Helical" evidence="1">
    <location>
        <begin position="107"/>
        <end position="128"/>
    </location>
</feature>
<dbReference type="AlphaFoldDB" id="A0A9D2PZH1"/>
<gene>
    <name evidence="2" type="ORF">H9932_10580</name>
</gene>
<dbReference type="Proteomes" id="UP000823854">
    <property type="component" value="Unassembled WGS sequence"/>
</dbReference>
<evidence type="ECO:0000313" key="2">
    <source>
        <dbReference type="EMBL" id="HJC70102.1"/>
    </source>
</evidence>
<keyword evidence="1" id="KW-1133">Transmembrane helix</keyword>
<dbReference type="SUPFAM" id="SSF103473">
    <property type="entry name" value="MFS general substrate transporter"/>
    <property type="match status" value="1"/>
</dbReference>
<dbReference type="NCBIfam" id="NF038403">
    <property type="entry name" value="perm_prefix_1"/>
    <property type="match status" value="1"/>
</dbReference>
<organism evidence="2 3">
    <name type="scientific">Candidatus Brachybacterium intestinipullorum</name>
    <dbReference type="NCBI Taxonomy" id="2838512"/>
    <lineage>
        <taxon>Bacteria</taxon>
        <taxon>Bacillati</taxon>
        <taxon>Actinomycetota</taxon>
        <taxon>Actinomycetes</taxon>
        <taxon>Micrococcales</taxon>
        <taxon>Dermabacteraceae</taxon>
        <taxon>Brachybacterium</taxon>
    </lineage>
</organism>
<keyword evidence="1" id="KW-0472">Membrane</keyword>
<protein>
    <submittedName>
        <fullName evidence="2">Uncharacterized protein</fullName>
    </submittedName>
</protein>
<feature type="transmembrane region" description="Helical" evidence="1">
    <location>
        <begin position="281"/>
        <end position="300"/>
    </location>
</feature>